<sequence>MSKPVIVIVPGAWHKPVVWHDVVQQLHTAGFEAIHVELRTVGSTTTPLHGLTDDVTAVQSVLGELALQGKKALLLGHSAGGLIGSNAIKDQDNVIGMIHMAAFVIPRGKALLDLLGGKPLPWMEYKVSRSAIGDRVFGRQEMLADVMFNDLNAEEQKRWMTEMTHTSAALFATPSGYEPWKNGMIPCACIFCAEDHALPFVVQQEMAAQLGPEAKAVTLESGHCPFLSIPEQLVDAIQMLEAPMRATYS</sequence>
<evidence type="ECO:0000259" key="1">
    <source>
        <dbReference type="Pfam" id="PF12697"/>
    </source>
</evidence>
<dbReference type="Pfam" id="PF12697">
    <property type="entry name" value="Abhydrolase_6"/>
    <property type="match status" value="1"/>
</dbReference>
<reference evidence="2 3" key="1">
    <citation type="journal article" date="2023" name="Mol. Phylogenet. Evol.">
        <title>Genome-scale phylogeny and comparative genomics of the fungal order Sordariales.</title>
        <authorList>
            <person name="Hensen N."/>
            <person name="Bonometti L."/>
            <person name="Westerberg I."/>
            <person name="Brannstrom I.O."/>
            <person name="Guillou S."/>
            <person name="Cros-Aarteil S."/>
            <person name="Calhoun S."/>
            <person name="Haridas S."/>
            <person name="Kuo A."/>
            <person name="Mondo S."/>
            <person name="Pangilinan J."/>
            <person name="Riley R."/>
            <person name="LaButti K."/>
            <person name="Andreopoulos B."/>
            <person name="Lipzen A."/>
            <person name="Chen C."/>
            <person name="Yan M."/>
            <person name="Daum C."/>
            <person name="Ng V."/>
            <person name="Clum A."/>
            <person name="Steindorff A."/>
            <person name="Ohm R.A."/>
            <person name="Martin F."/>
            <person name="Silar P."/>
            <person name="Natvig D.O."/>
            <person name="Lalanne C."/>
            <person name="Gautier V."/>
            <person name="Ament-Velasquez S.L."/>
            <person name="Kruys A."/>
            <person name="Hutchinson M.I."/>
            <person name="Powell A.J."/>
            <person name="Barry K."/>
            <person name="Miller A.N."/>
            <person name="Grigoriev I.V."/>
            <person name="Debuchy R."/>
            <person name="Gladieux P."/>
            <person name="Hiltunen Thoren M."/>
            <person name="Johannesson H."/>
        </authorList>
    </citation>
    <scope>NUCLEOTIDE SEQUENCE [LARGE SCALE GENOMIC DNA]</scope>
    <source>
        <strain evidence="2 3">FGSC 10403</strain>
    </source>
</reference>
<dbReference type="InterPro" id="IPR052897">
    <property type="entry name" value="Sec-Metab_Biosynth_Hydrolase"/>
</dbReference>
<dbReference type="GeneID" id="87878164"/>
<keyword evidence="3" id="KW-1185">Reference proteome</keyword>
<proteinExistence type="predicted"/>
<dbReference type="InterPro" id="IPR000073">
    <property type="entry name" value="AB_hydrolase_1"/>
</dbReference>
<dbReference type="InterPro" id="IPR029058">
    <property type="entry name" value="AB_hydrolase_fold"/>
</dbReference>
<dbReference type="Gene3D" id="3.40.50.1820">
    <property type="entry name" value="alpha/beta hydrolase"/>
    <property type="match status" value="1"/>
</dbReference>
<dbReference type="RefSeq" id="XP_062697943.1">
    <property type="nucleotide sequence ID" value="XM_062840542.1"/>
</dbReference>
<comment type="caution">
    <text evidence="2">The sequence shown here is derived from an EMBL/GenBank/DDBJ whole genome shotgun (WGS) entry which is preliminary data.</text>
</comment>
<evidence type="ECO:0000313" key="2">
    <source>
        <dbReference type="EMBL" id="KAK3500310.1"/>
    </source>
</evidence>
<evidence type="ECO:0000313" key="3">
    <source>
        <dbReference type="Proteomes" id="UP001285908"/>
    </source>
</evidence>
<dbReference type="AlphaFoldDB" id="A0AAJ0IH49"/>
<gene>
    <name evidence="2" type="ORF">B0T23DRAFT_435799</name>
</gene>
<organism evidence="2 3">
    <name type="scientific">Neurospora hispaniola</name>
    <dbReference type="NCBI Taxonomy" id="588809"/>
    <lineage>
        <taxon>Eukaryota</taxon>
        <taxon>Fungi</taxon>
        <taxon>Dikarya</taxon>
        <taxon>Ascomycota</taxon>
        <taxon>Pezizomycotina</taxon>
        <taxon>Sordariomycetes</taxon>
        <taxon>Sordariomycetidae</taxon>
        <taxon>Sordariales</taxon>
        <taxon>Sordariaceae</taxon>
        <taxon>Neurospora</taxon>
    </lineage>
</organism>
<dbReference type="Proteomes" id="UP001285908">
    <property type="component" value="Unassembled WGS sequence"/>
</dbReference>
<accession>A0AAJ0IH49</accession>
<dbReference type="SUPFAM" id="SSF53474">
    <property type="entry name" value="alpha/beta-Hydrolases"/>
    <property type="match status" value="1"/>
</dbReference>
<dbReference type="PANTHER" id="PTHR37017">
    <property type="entry name" value="AB HYDROLASE-1 DOMAIN-CONTAINING PROTEIN-RELATED"/>
    <property type="match status" value="1"/>
</dbReference>
<name>A0AAJ0IH49_9PEZI</name>
<dbReference type="PANTHER" id="PTHR37017:SF13">
    <property type="entry name" value="AB HYDROLASE-1 DOMAIN-CONTAINING PROTEIN"/>
    <property type="match status" value="1"/>
</dbReference>
<protein>
    <submittedName>
        <fullName evidence="2">Alpha/beta-hydrolase</fullName>
    </submittedName>
</protein>
<dbReference type="EMBL" id="JAULSX010000001">
    <property type="protein sequence ID" value="KAK3500310.1"/>
    <property type="molecule type" value="Genomic_DNA"/>
</dbReference>
<feature type="domain" description="AB hydrolase-1" evidence="1">
    <location>
        <begin position="6"/>
        <end position="236"/>
    </location>
</feature>